<accession>C0QLW4</accession>
<dbReference type="Pfam" id="PF24732">
    <property type="entry name" value="ParE_like"/>
    <property type="match status" value="1"/>
</dbReference>
<feature type="domain" description="ParE-like toxin" evidence="1">
    <location>
        <begin position="29"/>
        <end position="91"/>
    </location>
</feature>
<proteinExistence type="predicted"/>
<dbReference type="RefSeq" id="WP_015903059.1">
    <property type="nucleotide sequence ID" value="NC_012108.1"/>
</dbReference>
<protein>
    <recommendedName>
        <fullName evidence="1">ParE-like toxin domain-containing protein</fullName>
    </recommendedName>
</protein>
<dbReference type="KEGG" id="dat:HRM2_11580"/>
<dbReference type="InterPro" id="IPR056925">
    <property type="entry name" value="ParE-like"/>
</dbReference>
<dbReference type="Proteomes" id="UP000000442">
    <property type="component" value="Chromosome"/>
</dbReference>
<dbReference type="eggNOG" id="ENOG50331G1">
    <property type="taxonomic scope" value="Bacteria"/>
</dbReference>
<dbReference type="OrthoDB" id="5420793at2"/>
<dbReference type="EMBL" id="CP001087">
    <property type="protein sequence ID" value="ACN14270.1"/>
    <property type="molecule type" value="Genomic_DNA"/>
</dbReference>
<evidence type="ECO:0000259" key="1">
    <source>
        <dbReference type="Pfam" id="PF24732"/>
    </source>
</evidence>
<keyword evidence="3" id="KW-1185">Reference proteome</keyword>
<evidence type="ECO:0000313" key="3">
    <source>
        <dbReference type="Proteomes" id="UP000000442"/>
    </source>
</evidence>
<gene>
    <name evidence="2" type="ordered locus">HRM2_11580</name>
</gene>
<sequence>MIDYVHVHSRLLNQLDEFKQMENVNAFAAKKADAIIKALVAGTKPARAGKLTRHGDARIKNCLKYDLGKGFRLVCVKDGRNFYVLFVGSHDRCDTWMDKHRNFKIPGLMAVMERLRVKSNSCARSEITPCSAPEQLGLFPEHQIPQKILRSLFQGLVNSP</sequence>
<reference evidence="2 3" key="1">
    <citation type="journal article" date="2009" name="Environ. Microbiol.">
        <title>Genome sequence of Desulfobacterium autotrophicum HRM2, a marine sulfate reducer oxidizing organic carbon completely to carbon dioxide.</title>
        <authorList>
            <person name="Strittmatter A.W."/>
            <person name="Liesegang H."/>
            <person name="Rabus R."/>
            <person name="Decker I."/>
            <person name="Amann J."/>
            <person name="Andres S."/>
            <person name="Henne A."/>
            <person name="Fricke W.F."/>
            <person name="Martinez-Arias R."/>
            <person name="Bartels D."/>
            <person name="Goesmann A."/>
            <person name="Krause L."/>
            <person name="Puehler A."/>
            <person name="Klenk H.P."/>
            <person name="Richter M."/>
            <person name="Schuler M."/>
            <person name="Gloeckner F.O."/>
            <person name="Meyerdierks A."/>
            <person name="Gottschalk G."/>
            <person name="Amann R."/>
        </authorList>
    </citation>
    <scope>NUCLEOTIDE SEQUENCE [LARGE SCALE GENOMIC DNA]</scope>
    <source>
        <strain evidence="3">ATCC 43914 / DSM 3382 / HRM2</strain>
    </source>
</reference>
<dbReference type="STRING" id="177437.HRM2_11580"/>
<organism evidence="2 3">
    <name type="scientific">Desulforapulum autotrophicum (strain ATCC 43914 / DSM 3382 / VKM B-1955 / HRM2)</name>
    <name type="common">Desulfobacterium autotrophicum</name>
    <dbReference type="NCBI Taxonomy" id="177437"/>
    <lineage>
        <taxon>Bacteria</taxon>
        <taxon>Pseudomonadati</taxon>
        <taxon>Thermodesulfobacteriota</taxon>
        <taxon>Desulfobacteria</taxon>
        <taxon>Desulfobacterales</taxon>
        <taxon>Desulfobacteraceae</taxon>
        <taxon>Desulforapulum</taxon>
    </lineage>
</organism>
<name>C0QLW4_DESAH</name>
<dbReference type="HOGENOM" id="CLU_1624434_0_0_7"/>
<evidence type="ECO:0000313" key="2">
    <source>
        <dbReference type="EMBL" id="ACN14270.1"/>
    </source>
</evidence>
<dbReference type="AlphaFoldDB" id="C0QLW4"/>